<dbReference type="InterPro" id="IPR056511">
    <property type="entry name" value="IDM1_C"/>
</dbReference>
<reference evidence="2" key="1">
    <citation type="submission" date="2015-07" db="EMBL/GenBank/DDBJ databases">
        <title>Transcriptome Assembly of Anthurium amnicola.</title>
        <authorList>
            <person name="Suzuki J."/>
        </authorList>
    </citation>
    <scope>NUCLEOTIDE SEQUENCE</scope>
</reference>
<gene>
    <name evidence="2" type="primary">ubiB_4</name>
    <name evidence="2" type="ORF">g.110619</name>
</gene>
<evidence type="ECO:0000313" key="2">
    <source>
        <dbReference type="EMBL" id="JAT62664.1"/>
    </source>
</evidence>
<dbReference type="PANTHER" id="PTHR46309:SF1">
    <property type="entry name" value="PHD FINGER PROTEIN 12"/>
    <property type="match status" value="1"/>
</dbReference>
<keyword evidence="2" id="KW-0830">Ubiquinone</keyword>
<feature type="domain" description="Increased DNA methylation 1 C-terminal" evidence="1">
    <location>
        <begin position="122"/>
        <end position="261"/>
    </location>
</feature>
<dbReference type="GO" id="GO:0003714">
    <property type="term" value="F:transcription corepressor activity"/>
    <property type="evidence" value="ECO:0007669"/>
    <property type="project" value="InterPro"/>
</dbReference>
<dbReference type="EMBL" id="GDJX01005272">
    <property type="protein sequence ID" value="JAT62664.1"/>
    <property type="molecule type" value="Transcribed_RNA"/>
</dbReference>
<dbReference type="SUPFAM" id="SSF55729">
    <property type="entry name" value="Acyl-CoA N-acyltransferases (Nat)"/>
    <property type="match status" value="1"/>
</dbReference>
<dbReference type="AlphaFoldDB" id="A0A1D1Z725"/>
<dbReference type="GO" id="GO:0006357">
    <property type="term" value="P:regulation of transcription by RNA polymerase II"/>
    <property type="evidence" value="ECO:0007669"/>
    <property type="project" value="TreeGrafter"/>
</dbReference>
<dbReference type="InterPro" id="IPR042163">
    <property type="entry name" value="PHF12"/>
</dbReference>
<protein>
    <submittedName>
        <fullName evidence="2">Putative ubiquinone biosynthesis protein UbiB</fullName>
    </submittedName>
</protein>
<accession>A0A1D1Z725</accession>
<name>A0A1D1Z725_9ARAE</name>
<dbReference type="GO" id="GO:0005634">
    <property type="term" value="C:nucleus"/>
    <property type="evidence" value="ECO:0007669"/>
    <property type="project" value="TreeGrafter"/>
</dbReference>
<feature type="non-terminal residue" evidence="2">
    <location>
        <position position="1"/>
    </location>
</feature>
<sequence length="547" mass="59598">NCLCRFCGVTNSNTVEGDGVTYSSLLSCGQCEGKYHRACIPDVDVIPVGTDESSPSFCGQNCRMLFEHLQNRLGVKNDLDAGFSWTLVRRLDDESLTCSSVAQRAECNSKIAIALAVMNECFLRIIDRRSGINLVHNVVYNRGSNFSRLSYSGFYTFILERGDEVISAASIRFRGSRFAEMPFIGTRDIYRRQGMCRRLLNVIEATLQSLKIEKFVIPAISELMHTWTVVFGFKPLDDLDKQEIKNMNLLVFPGTGLLHKSLLRQGNSTLMEGGATSVLVPNGSSSLHASDNDIFSCSTDARDEIENIKPSFAAASNSMHVTPEVSCQPSDASCNGPFGSCTDASRYKFLETALDEVCSVQDDMSHHDEPRGRSILCANNSIEPENQLSCEGAACNVVEGQVPETGTHPSGHRLLIQESPDGFGKSLDVPSDIPDFSEPVVHAKSWSAGNLSELKSEESCDHTLEVINENTTSSVLLSPASGVSTMRDVCGREDEVSVPADSIPNFDSHQAPEAVSASLKAMAGIISTDTLETNLHELVDDALHVMQ</sequence>
<organism evidence="2">
    <name type="scientific">Anthurium amnicola</name>
    <dbReference type="NCBI Taxonomy" id="1678845"/>
    <lineage>
        <taxon>Eukaryota</taxon>
        <taxon>Viridiplantae</taxon>
        <taxon>Streptophyta</taxon>
        <taxon>Embryophyta</taxon>
        <taxon>Tracheophyta</taxon>
        <taxon>Spermatophyta</taxon>
        <taxon>Magnoliopsida</taxon>
        <taxon>Liliopsida</taxon>
        <taxon>Araceae</taxon>
        <taxon>Pothoideae</taxon>
        <taxon>Potheae</taxon>
        <taxon>Anthurium</taxon>
    </lineage>
</organism>
<dbReference type="InterPro" id="IPR016181">
    <property type="entry name" value="Acyl_CoA_acyltransferase"/>
</dbReference>
<evidence type="ECO:0000259" key="1">
    <source>
        <dbReference type="Pfam" id="PF23209"/>
    </source>
</evidence>
<proteinExistence type="predicted"/>
<dbReference type="Pfam" id="PF23209">
    <property type="entry name" value="IDM1_C"/>
    <property type="match status" value="1"/>
</dbReference>
<dbReference type="PANTHER" id="PTHR46309">
    <property type="entry name" value="PHD FINGER PROTEIN 12"/>
    <property type="match status" value="1"/>
</dbReference>
<dbReference type="CDD" id="cd04301">
    <property type="entry name" value="NAT_SF"/>
    <property type="match status" value="1"/>
</dbReference>